<dbReference type="EMBL" id="LDAU01000180">
    <property type="protein sequence ID" value="KRX01022.1"/>
    <property type="molecule type" value="Genomic_DNA"/>
</dbReference>
<name>A0A0V0QFP5_PSEPJ</name>
<dbReference type="InterPro" id="IPR001849">
    <property type="entry name" value="PH_domain"/>
</dbReference>
<dbReference type="AlphaFoldDB" id="A0A0V0QFP5"/>
<dbReference type="Pfam" id="PF00169">
    <property type="entry name" value="PH"/>
    <property type="match status" value="1"/>
</dbReference>
<feature type="coiled-coil region" evidence="1">
    <location>
        <begin position="238"/>
        <end position="272"/>
    </location>
</feature>
<proteinExistence type="predicted"/>
<organism evidence="4 5">
    <name type="scientific">Pseudocohnilembus persalinus</name>
    <name type="common">Ciliate</name>
    <dbReference type="NCBI Taxonomy" id="266149"/>
    <lineage>
        <taxon>Eukaryota</taxon>
        <taxon>Sar</taxon>
        <taxon>Alveolata</taxon>
        <taxon>Ciliophora</taxon>
        <taxon>Intramacronucleata</taxon>
        <taxon>Oligohymenophorea</taxon>
        <taxon>Scuticociliatia</taxon>
        <taxon>Philasterida</taxon>
        <taxon>Pseudocohnilembidae</taxon>
        <taxon>Pseudocohnilembus</taxon>
    </lineage>
</organism>
<dbReference type="SMART" id="SM00233">
    <property type="entry name" value="PH"/>
    <property type="match status" value="1"/>
</dbReference>
<evidence type="ECO:0000256" key="2">
    <source>
        <dbReference type="SAM" id="MobiDB-lite"/>
    </source>
</evidence>
<evidence type="ECO:0000256" key="1">
    <source>
        <dbReference type="SAM" id="Coils"/>
    </source>
</evidence>
<comment type="caution">
    <text evidence="4">The sequence shown here is derived from an EMBL/GenBank/DDBJ whole genome shotgun (WGS) entry which is preliminary data.</text>
</comment>
<protein>
    <recommendedName>
        <fullName evidence="3">PH domain-containing protein</fullName>
    </recommendedName>
</protein>
<gene>
    <name evidence="4" type="ORF">PPERSA_09628</name>
</gene>
<evidence type="ECO:0000313" key="5">
    <source>
        <dbReference type="Proteomes" id="UP000054937"/>
    </source>
</evidence>
<dbReference type="SUPFAM" id="SSF50729">
    <property type="entry name" value="PH domain-like"/>
    <property type="match status" value="1"/>
</dbReference>
<dbReference type="Proteomes" id="UP000054937">
    <property type="component" value="Unassembled WGS sequence"/>
</dbReference>
<dbReference type="InterPro" id="IPR011993">
    <property type="entry name" value="PH-like_dom_sf"/>
</dbReference>
<dbReference type="PROSITE" id="PS50003">
    <property type="entry name" value="PH_DOMAIN"/>
    <property type="match status" value="1"/>
</dbReference>
<dbReference type="InParanoid" id="A0A0V0QFP5"/>
<evidence type="ECO:0000313" key="4">
    <source>
        <dbReference type="EMBL" id="KRX01022.1"/>
    </source>
</evidence>
<accession>A0A0V0QFP5</accession>
<feature type="domain" description="PH" evidence="3">
    <location>
        <begin position="139"/>
        <end position="230"/>
    </location>
</feature>
<evidence type="ECO:0000259" key="3">
    <source>
        <dbReference type="PROSITE" id="PS50003"/>
    </source>
</evidence>
<feature type="region of interest" description="Disordered" evidence="2">
    <location>
        <begin position="402"/>
        <end position="421"/>
    </location>
</feature>
<keyword evidence="5" id="KW-1185">Reference proteome</keyword>
<reference evidence="4 5" key="1">
    <citation type="journal article" date="2015" name="Sci. Rep.">
        <title>Genome of the facultative scuticociliatosis pathogen Pseudocohnilembus persalinus provides insight into its virulence through horizontal gene transfer.</title>
        <authorList>
            <person name="Xiong J."/>
            <person name="Wang G."/>
            <person name="Cheng J."/>
            <person name="Tian M."/>
            <person name="Pan X."/>
            <person name="Warren A."/>
            <person name="Jiang C."/>
            <person name="Yuan D."/>
            <person name="Miao W."/>
        </authorList>
    </citation>
    <scope>NUCLEOTIDE SEQUENCE [LARGE SCALE GENOMIC DNA]</scope>
    <source>
        <strain evidence="4">36N120E</strain>
    </source>
</reference>
<dbReference type="Gene3D" id="2.30.29.30">
    <property type="entry name" value="Pleckstrin-homology domain (PH domain)/Phosphotyrosine-binding domain (PTB)"/>
    <property type="match status" value="1"/>
</dbReference>
<sequence>MFDFLTGKNRNKTKDVLQIYKDEQLQNYFKINADDSENTTSIMKKIVENLSSQQDFIQEYNQQNQRLGLVIQIKNKKTKEIGSQRCLNNEEYPTRIIQNLESRKSFENQQIVLYIKFFNKQNNYSKIRYNNKQFDIQEQYLRSGQVKKLSRDASKFKDRTLVLNNDTLIIKKIKNKETIQEFISLDRIQIEKGKQNNIFIIKAQNQLIKLKTVQSLDRDGWLNAILKQIQIVKEREQFDQIENQIMTQNTSYKQMEEDIKNIYQRLHNYLEKKNLRNIFKEFVLNQNNQNDFELFKILENFFNYKHIQQQKFRNQSQKDDEIQQSLFMITDAIMNFFNEEENTSRQTRNRSNQYENINIEKFQIEEGLQNINSNGNSEEYFQNNIKNYQNLHKNQNQINAIQPQNSSDSQNYNYNNNSNISSSNLLKSETLQSQNSSNNNNINDSQYKNDIFLYPSSSQSSIKRSFITKSSEIQNGNNNYHYQYDYSNFYNYLQSKPEIKQYFLKSNRLNYLQPNGIFKQEFLQSFLNQLVHYMSQKYLESFKKQGLYQQSLQLMYQRAYQQNLDFKFIHFQTDYDDQLEASQKKQQNLLMSLQNSSKRQTPVKNQYQIQSQTFLKSLVNSNSVEFSSEQRFKQNNFQRQIQSINKM</sequence>
<keyword evidence="1" id="KW-0175">Coiled coil</keyword>